<dbReference type="PROSITE" id="PS51257">
    <property type="entry name" value="PROKAR_LIPOPROTEIN"/>
    <property type="match status" value="1"/>
</dbReference>
<gene>
    <name evidence="12" type="ORF">IBL28_08315</name>
</gene>
<evidence type="ECO:0000256" key="10">
    <source>
        <dbReference type="ARBA" id="ARBA00029605"/>
    </source>
</evidence>
<protein>
    <recommendedName>
        <fullName evidence="5">Proline iminopeptidase</fullName>
        <ecNumber evidence="4">3.4.11.5</ecNumber>
    </recommendedName>
    <alternativeName>
        <fullName evidence="10">Prolyl aminopeptidase</fullName>
    </alternativeName>
</protein>
<comment type="subcellular location">
    <subcellularLocation>
        <location evidence="2">Cytoplasm</location>
    </subcellularLocation>
</comment>
<evidence type="ECO:0000313" key="13">
    <source>
        <dbReference type="Proteomes" id="UP000653730"/>
    </source>
</evidence>
<dbReference type="PANTHER" id="PTHR43722">
    <property type="entry name" value="PROLINE IMINOPEPTIDASE"/>
    <property type="match status" value="1"/>
</dbReference>
<dbReference type="GO" id="GO:0004177">
    <property type="term" value="F:aminopeptidase activity"/>
    <property type="evidence" value="ECO:0007669"/>
    <property type="project" value="UniProtKB-KW"/>
</dbReference>
<keyword evidence="6" id="KW-0031">Aminopeptidase</keyword>
<dbReference type="Gene3D" id="3.40.50.1820">
    <property type="entry name" value="alpha/beta hydrolase"/>
    <property type="match status" value="1"/>
</dbReference>
<dbReference type="EC" id="3.4.11.5" evidence="4"/>
<keyword evidence="9 12" id="KW-0378">Hydrolase</keyword>
<evidence type="ECO:0000256" key="6">
    <source>
        <dbReference type="ARBA" id="ARBA00022438"/>
    </source>
</evidence>
<dbReference type="Proteomes" id="UP000653730">
    <property type="component" value="Unassembled WGS sequence"/>
</dbReference>
<evidence type="ECO:0000256" key="5">
    <source>
        <dbReference type="ARBA" id="ARBA00021843"/>
    </source>
</evidence>
<proteinExistence type="inferred from homology"/>
<comment type="caution">
    <text evidence="12">The sequence shown here is derived from an EMBL/GenBank/DDBJ whole genome shotgun (WGS) entry which is preliminary data.</text>
</comment>
<dbReference type="SUPFAM" id="SSF53474">
    <property type="entry name" value="alpha/beta-Hydrolases"/>
    <property type="match status" value="1"/>
</dbReference>
<reference evidence="12 13" key="1">
    <citation type="submission" date="2020-09" db="EMBL/GenBank/DDBJ databases">
        <title>Sinomicrobium weinanense sp. nov., a halophilic bacteria isolated from saline-alkali soil.</title>
        <authorList>
            <person name="Wu P."/>
            <person name="Ren H."/>
            <person name="Mei Y."/>
            <person name="Liang Y."/>
            <person name="Chen Z."/>
        </authorList>
    </citation>
    <scope>NUCLEOTIDE SEQUENCE [LARGE SCALE GENOMIC DNA]</scope>
    <source>
        <strain evidence="12 13">FJxs</strain>
    </source>
</reference>
<name>A0A926JRL8_9FLAO</name>
<dbReference type="InterPro" id="IPR002410">
    <property type="entry name" value="Peptidase_S33"/>
</dbReference>
<dbReference type="InterPro" id="IPR000073">
    <property type="entry name" value="AB_hydrolase_1"/>
</dbReference>
<evidence type="ECO:0000256" key="8">
    <source>
        <dbReference type="ARBA" id="ARBA00022670"/>
    </source>
</evidence>
<dbReference type="Pfam" id="PF00561">
    <property type="entry name" value="Abhydrolase_1"/>
    <property type="match status" value="1"/>
</dbReference>
<dbReference type="InterPro" id="IPR005944">
    <property type="entry name" value="Pro_iminopeptidase"/>
</dbReference>
<evidence type="ECO:0000313" key="12">
    <source>
        <dbReference type="EMBL" id="MBC9795966.1"/>
    </source>
</evidence>
<keyword evidence="7" id="KW-0963">Cytoplasm</keyword>
<dbReference type="GO" id="GO:0006508">
    <property type="term" value="P:proteolysis"/>
    <property type="evidence" value="ECO:0007669"/>
    <property type="project" value="UniProtKB-KW"/>
</dbReference>
<accession>A0A926JRL8</accession>
<evidence type="ECO:0000256" key="3">
    <source>
        <dbReference type="ARBA" id="ARBA00010088"/>
    </source>
</evidence>
<organism evidence="12 13">
    <name type="scientific">Sinomicrobium weinanense</name>
    <dbReference type="NCBI Taxonomy" id="2842200"/>
    <lineage>
        <taxon>Bacteria</taxon>
        <taxon>Pseudomonadati</taxon>
        <taxon>Bacteroidota</taxon>
        <taxon>Flavobacteriia</taxon>
        <taxon>Flavobacteriales</taxon>
        <taxon>Flavobacteriaceae</taxon>
        <taxon>Sinomicrobium</taxon>
    </lineage>
</organism>
<dbReference type="GO" id="GO:0005737">
    <property type="term" value="C:cytoplasm"/>
    <property type="evidence" value="ECO:0007669"/>
    <property type="project" value="UniProtKB-SubCell"/>
</dbReference>
<keyword evidence="8" id="KW-0645">Protease</keyword>
<dbReference type="PRINTS" id="PR00793">
    <property type="entry name" value="PROAMNOPTASE"/>
</dbReference>
<evidence type="ECO:0000256" key="1">
    <source>
        <dbReference type="ARBA" id="ARBA00001585"/>
    </source>
</evidence>
<dbReference type="PANTHER" id="PTHR43722:SF1">
    <property type="entry name" value="PROLINE IMINOPEPTIDASE"/>
    <property type="match status" value="1"/>
</dbReference>
<evidence type="ECO:0000256" key="4">
    <source>
        <dbReference type="ARBA" id="ARBA00012568"/>
    </source>
</evidence>
<comment type="similarity">
    <text evidence="3">Belongs to the peptidase S33 family.</text>
</comment>
<evidence type="ECO:0000259" key="11">
    <source>
        <dbReference type="Pfam" id="PF00561"/>
    </source>
</evidence>
<evidence type="ECO:0000256" key="2">
    <source>
        <dbReference type="ARBA" id="ARBA00004496"/>
    </source>
</evidence>
<feature type="domain" description="AB hydrolase-1" evidence="11">
    <location>
        <begin position="54"/>
        <end position="346"/>
    </location>
</feature>
<comment type="catalytic activity">
    <reaction evidence="1">
        <text>Release of N-terminal proline from a peptide.</text>
        <dbReference type="EC" id="3.4.11.5"/>
    </reaction>
</comment>
<evidence type="ECO:0000256" key="7">
    <source>
        <dbReference type="ARBA" id="ARBA00022490"/>
    </source>
</evidence>
<dbReference type="RefSeq" id="WP_187965116.1">
    <property type="nucleotide sequence ID" value="NZ_JACVDC010000018.1"/>
</dbReference>
<dbReference type="EMBL" id="JACVDC010000018">
    <property type="protein sequence ID" value="MBC9795966.1"/>
    <property type="molecule type" value="Genomic_DNA"/>
</dbReference>
<dbReference type="AlphaFoldDB" id="A0A926JRL8"/>
<sequence>MRIKEQKFHLSFLLFITPLFFLACQKETKMDTELFIPVEKSRLYVRLVGNADKPLIINLHGGPGAFSGFEHEFNRKHLEDDYLIAYLDQRGGGKSDVCTDSTMLTMQQFVKDLDVVVDSLQSKFKDKSINLIGSSWGGTLGLLYMIEHQDKINSFACVSGKADGVYPIKALIQREQQLARELIENSKDSAAKNQYRKILTKLKEIDESDLGQFFDDMNLLKHKFPEELGFNAYWANPKAKEIAVELGKDSAYYARARYTKTEFGEAMEKYELVNRVFRNTPSYNHLNIIDEIAVITKPVLVLQGESDYAIGVEQANMIYKHLKSVPEGKKELKIIPNAAHNLNLEAEELYFDTVKSFFGKYSD</sequence>
<dbReference type="InterPro" id="IPR029058">
    <property type="entry name" value="AB_hydrolase_fold"/>
</dbReference>
<evidence type="ECO:0000256" key="9">
    <source>
        <dbReference type="ARBA" id="ARBA00022801"/>
    </source>
</evidence>
<keyword evidence="13" id="KW-1185">Reference proteome</keyword>